<keyword evidence="1" id="KW-0812">Transmembrane</keyword>
<evidence type="ECO:0000313" key="3">
    <source>
        <dbReference type="RefSeq" id="XP_065669632.1"/>
    </source>
</evidence>
<dbReference type="RefSeq" id="XP_065669632.1">
    <property type="nucleotide sequence ID" value="XM_065813560.1"/>
</dbReference>
<feature type="transmembrane region" description="Helical" evidence="1">
    <location>
        <begin position="77"/>
        <end position="94"/>
    </location>
</feature>
<feature type="transmembrane region" description="Helical" evidence="1">
    <location>
        <begin position="45"/>
        <end position="65"/>
    </location>
</feature>
<evidence type="ECO:0000313" key="2">
    <source>
        <dbReference type="Proteomes" id="UP001652625"/>
    </source>
</evidence>
<name>A0ABM4D5R0_HYDVU</name>
<sequence length="182" mass="20644">MSNSVVVHIDYIIKFQLLQNQREMSSKGLMFFFTFLCTIDSIKTVIGFIVCAGIISFVCGICNVFRYSVHYSCTNDSADFAFICVVLGTIYHIFKIFKGIGDSPPPPKSMWDTFFEKPTQAKKQSNGFISIVFNGALVVGITLCIIRCYVCDDPLIYNWLLEKISDFEKQLTGMLSNQTYVR</sequence>
<evidence type="ECO:0000256" key="1">
    <source>
        <dbReference type="SAM" id="Phobius"/>
    </source>
</evidence>
<reference evidence="3" key="1">
    <citation type="submission" date="2025-08" db="UniProtKB">
        <authorList>
            <consortium name="RefSeq"/>
        </authorList>
    </citation>
    <scope>IDENTIFICATION</scope>
</reference>
<dbReference type="Proteomes" id="UP001652625">
    <property type="component" value="Chromosome 12"/>
</dbReference>
<keyword evidence="1" id="KW-1133">Transmembrane helix</keyword>
<keyword evidence="2" id="KW-1185">Reference proteome</keyword>
<organism evidence="2 3">
    <name type="scientific">Hydra vulgaris</name>
    <name type="common">Hydra</name>
    <name type="synonym">Hydra attenuata</name>
    <dbReference type="NCBI Taxonomy" id="6087"/>
    <lineage>
        <taxon>Eukaryota</taxon>
        <taxon>Metazoa</taxon>
        <taxon>Cnidaria</taxon>
        <taxon>Hydrozoa</taxon>
        <taxon>Hydroidolina</taxon>
        <taxon>Anthoathecata</taxon>
        <taxon>Aplanulata</taxon>
        <taxon>Hydridae</taxon>
        <taxon>Hydra</taxon>
    </lineage>
</organism>
<gene>
    <name evidence="3" type="primary">LOC136088797</name>
</gene>
<feature type="transmembrane region" description="Helical" evidence="1">
    <location>
        <begin position="128"/>
        <end position="150"/>
    </location>
</feature>
<keyword evidence="1" id="KW-0472">Membrane</keyword>
<protein>
    <submittedName>
        <fullName evidence="3">Uncharacterized protein LOC136088797 isoform X1</fullName>
    </submittedName>
</protein>
<accession>A0ABM4D5R0</accession>
<dbReference type="GeneID" id="136088797"/>
<proteinExistence type="predicted"/>